<reference evidence="2 5" key="1">
    <citation type="submission" date="2021-01" db="EMBL/GenBank/DDBJ databases">
        <title>Diatom-associated Roseobacters Show Island Model of Population Structure.</title>
        <authorList>
            <person name="Qu L."/>
            <person name="Feng X."/>
            <person name="Chen Y."/>
            <person name="Li L."/>
            <person name="Wang X."/>
            <person name="Hu Z."/>
            <person name="Wang H."/>
            <person name="Luo H."/>
        </authorList>
    </citation>
    <scope>NUCLEOTIDE SEQUENCE</scope>
    <source>
        <strain evidence="3 5">CC28-63</strain>
        <strain evidence="2">CC28-69</strain>
    </source>
</reference>
<name>A0A9Q2NWL6_9RHOB</name>
<keyword evidence="5" id="KW-1185">Reference proteome</keyword>
<feature type="region of interest" description="Disordered" evidence="1">
    <location>
        <begin position="1"/>
        <end position="25"/>
    </location>
</feature>
<dbReference type="Proteomes" id="UP000755667">
    <property type="component" value="Unassembled WGS sequence"/>
</dbReference>
<protein>
    <submittedName>
        <fullName evidence="2">DUF3072 domain-containing protein</fullName>
    </submittedName>
</protein>
<dbReference type="GeneID" id="62642323"/>
<comment type="caution">
    <text evidence="2">The sequence shown here is derived from an EMBL/GenBank/DDBJ whole genome shotgun (WGS) entry which is preliminary data.</text>
</comment>
<evidence type="ECO:0000313" key="3">
    <source>
        <dbReference type="EMBL" id="MBM2416738.1"/>
    </source>
</evidence>
<organism evidence="2 4">
    <name type="scientific">Marivita cryptomonadis</name>
    <dbReference type="NCBI Taxonomy" id="505252"/>
    <lineage>
        <taxon>Bacteria</taxon>
        <taxon>Pseudomonadati</taxon>
        <taxon>Pseudomonadota</taxon>
        <taxon>Alphaproteobacteria</taxon>
        <taxon>Rhodobacterales</taxon>
        <taxon>Roseobacteraceae</taxon>
        <taxon>Marivita</taxon>
    </lineage>
</organism>
<dbReference type="EMBL" id="JAFBXE010000004">
    <property type="protein sequence ID" value="MBM2412070.1"/>
    <property type="molecule type" value="Genomic_DNA"/>
</dbReference>
<gene>
    <name evidence="2" type="ORF">JQX41_07150</name>
    <name evidence="3" type="ORF">JQX48_07155</name>
</gene>
<dbReference type="AlphaFoldDB" id="A0A9Q2NWL6"/>
<evidence type="ECO:0000313" key="5">
    <source>
        <dbReference type="Proteomes" id="UP000809440"/>
    </source>
</evidence>
<dbReference type="RefSeq" id="WP_171046193.1">
    <property type="nucleotide sequence ID" value="NZ_JAFBWU010000004.1"/>
</dbReference>
<dbReference type="Pfam" id="PF11272">
    <property type="entry name" value="DUF3072"/>
    <property type="match status" value="1"/>
</dbReference>
<dbReference type="Proteomes" id="UP000809440">
    <property type="component" value="Unassembled WGS sequence"/>
</dbReference>
<proteinExistence type="predicted"/>
<sequence>MPIQNSIALDPTLGLGPDPEEAMTEQQAIKLRELSSEADEPFDGSLTRRQAERRIAHLQEYLE</sequence>
<evidence type="ECO:0000256" key="1">
    <source>
        <dbReference type="SAM" id="MobiDB-lite"/>
    </source>
</evidence>
<accession>A0A9Q2NWL6</accession>
<dbReference type="EMBL" id="JAFBXF010000004">
    <property type="protein sequence ID" value="MBM2416738.1"/>
    <property type="molecule type" value="Genomic_DNA"/>
</dbReference>
<dbReference type="InterPro" id="IPR021425">
    <property type="entry name" value="DUF3072"/>
</dbReference>
<evidence type="ECO:0000313" key="4">
    <source>
        <dbReference type="Proteomes" id="UP000755667"/>
    </source>
</evidence>
<evidence type="ECO:0000313" key="2">
    <source>
        <dbReference type="EMBL" id="MBM2412070.1"/>
    </source>
</evidence>